<evidence type="ECO:0000259" key="3">
    <source>
        <dbReference type="Pfam" id="PF00931"/>
    </source>
</evidence>
<dbReference type="EMBL" id="OZ075120">
    <property type="protein sequence ID" value="CAL4891999.1"/>
    <property type="molecule type" value="Genomic_DNA"/>
</dbReference>
<name>A0ABC8VJB2_9POAL</name>
<feature type="domain" description="Disease resistance protein winged helix" evidence="4">
    <location>
        <begin position="235"/>
        <end position="310"/>
    </location>
</feature>
<reference evidence="6" key="1">
    <citation type="submission" date="2024-10" db="EMBL/GenBank/DDBJ databases">
        <authorList>
            <person name="Ryan C."/>
        </authorList>
    </citation>
    <scope>NUCLEOTIDE SEQUENCE [LARGE SCALE GENOMIC DNA]</scope>
</reference>
<dbReference type="InterPro" id="IPR036388">
    <property type="entry name" value="WH-like_DNA-bd_sf"/>
</dbReference>
<dbReference type="InterPro" id="IPR027417">
    <property type="entry name" value="P-loop_NTPase"/>
</dbReference>
<dbReference type="InterPro" id="IPR058922">
    <property type="entry name" value="WHD_DRP"/>
</dbReference>
<feature type="domain" description="R13L1/DRL21-like LRR repeat region" evidence="5">
    <location>
        <begin position="498"/>
        <end position="618"/>
    </location>
</feature>
<organism evidence="6 7">
    <name type="scientific">Urochloa decumbens</name>
    <dbReference type="NCBI Taxonomy" id="240449"/>
    <lineage>
        <taxon>Eukaryota</taxon>
        <taxon>Viridiplantae</taxon>
        <taxon>Streptophyta</taxon>
        <taxon>Embryophyta</taxon>
        <taxon>Tracheophyta</taxon>
        <taxon>Spermatophyta</taxon>
        <taxon>Magnoliopsida</taxon>
        <taxon>Liliopsida</taxon>
        <taxon>Poales</taxon>
        <taxon>Poaceae</taxon>
        <taxon>PACMAD clade</taxon>
        <taxon>Panicoideae</taxon>
        <taxon>Panicodae</taxon>
        <taxon>Paniceae</taxon>
        <taxon>Melinidinae</taxon>
        <taxon>Urochloa</taxon>
    </lineage>
</organism>
<dbReference type="SUPFAM" id="SSF52058">
    <property type="entry name" value="L domain-like"/>
    <property type="match status" value="2"/>
</dbReference>
<dbReference type="GO" id="GO:0006952">
    <property type="term" value="P:defense response"/>
    <property type="evidence" value="ECO:0007669"/>
    <property type="project" value="UniProtKB-KW"/>
</dbReference>
<dbReference type="Pfam" id="PF25019">
    <property type="entry name" value="LRR_R13L1-DRL21"/>
    <property type="match status" value="1"/>
</dbReference>
<dbReference type="Proteomes" id="UP001497457">
    <property type="component" value="Chromosome 10rd"/>
</dbReference>
<dbReference type="Pfam" id="PF23559">
    <property type="entry name" value="WHD_DRP"/>
    <property type="match status" value="1"/>
</dbReference>
<evidence type="ECO:0008006" key="8">
    <source>
        <dbReference type="Google" id="ProtNLM"/>
    </source>
</evidence>
<evidence type="ECO:0000259" key="4">
    <source>
        <dbReference type="Pfam" id="PF23559"/>
    </source>
</evidence>
<dbReference type="AlphaFoldDB" id="A0ABC8VJB2"/>
<dbReference type="InterPro" id="IPR032675">
    <property type="entry name" value="LRR_dom_sf"/>
</dbReference>
<protein>
    <recommendedName>
        <fullName evidence="8">NB-ARC domain-containing protein</fullName>
    </recommendedName>
</protein>
<dbReference type="Gene3D" id="3.80.10.10">
    <property type="entry name" value="Ribonuclease Inhibitor"/>
    <property type="match status" value="4"/>
</dbReference>
<evidence type="ECO:0000313" key="6">
    <source>
        <dbReference type="EMBL" id="CAL4891999.1"/>
    </source>
</evidence>
<keyword evidence="2" id="KW-0611">Plant defense</keyword>
<dbReference type="Gene3D" id="1.10.10.10">
    <property type="entry name" value="Winged helix-like DNA-binding domain superfamily/Winged helix DNA-binding domain"/>
    <property type="match status" value="1"/>
</dbReference>
<evidence type="ECO:0000256" key="1">
    <source>
        <dbReference type="ARBA" id="ARBA00022614"/>
    </source>
</evidence>
<sequence>MGKTTLAQFICQDKMVKKHFGNKIIWVHVSKRFEPKVLMRRILKSINPDKACAEALDSLQSDLTEQLVTTKFLLVLDDAWEDMDNRKWEQFLDPLKNNAVMGSRILLTTRMKSVAQAVELQMRVGFKCFELKGLDQENTLKLFNHHAFGNSTPSDRSDLQLIGEQIARKLKGCPFLAKIVGQQMCDNTDRSRWNTILNQDICHFDEIGPTIMEMLKMSYQNLTYEVQICFRYCSIFPPGFKFKMEELIEMWVGSGLILEQENGIKNQEDIARDHFNILARKSFFSLVPRELLPDPSEDYYVMHDLMYELAHSVSIEECSRLKDGDHSAETHRISPTKVRHLYIQSITSEIIAIISQSKNLRTLIIENEANSIQQELMPDLKKSIKGRTSLRLLKLDGQGWFGMNDVVAELKHLRYIYMSATDEPNLCKLFKLRHLQVLRIIKIDKEEEMSPIDIGNLPRLQKLDLPKRALSTTPHIGKLTGLRELSGFSVRKKDGHNITELQSLGKLQKIIVLDVQNVSNCNEADAAKFDKKSDMKVLSLGWSDGQAGIDDHILNKLVPHTNLKHLTISQYNGIMPPIWIQIRHLSNLVRLELDGCIEWDKLPPLGNLGAVEHVVLANLPKLKYIGNSNAWTEGNGPRELPPHLVTFVVKDCPQLFELPDVPFSLQLLAIDGVGMSSLPAMSDLKRLQPQLSTLDIRSCDCLVSLNGCFLQEEHYKALTALKLFQCHTLSSLPNADDFRRISKMTIIEIIDCNSLLSLGGIGALSCLQLLKIENCCNLIISSSPRLPPASVEISHLQLETLEIDNDQLLDLNPLRNLCHTKRLIISDGSKMDLLPEQWLLNNMSHMEHIEISNAELLQSLPSKMQDLCALRSFLLHNAHALQSLPPHMPPKLWVLVINGCCAELFERCQVGGLDWRKINLISNRDISETA</sequence>
<dbReference type="Gene3D" id="3.40.50.300">
    <property type="entry name" value="P-loop containing nucleotide triphosphate hydrolases"/>
    <property type="match status" value="1"/>
</dbReference>
<feature type="domain" description="NB-ARC" evidence="3">
    <location>
        <begin position="1"/>
        <end position="150"/>
    </location>
</feature>
<evidence type="ECO:0000313" key="7">
    <source>
        <dbReference type="Proteomes" id="UP001497457"/>
    </source>
</evidence>
<dbReference type="InterPro" id="IPR056789">
    <property type="entry name" value="LRR_R13L1-DRL21"/>
</dbReference>
<proteinExistence type="predicted"/>
<dbReference type="Pfam" id="PF00931">
    <property type="entry name" value="NB-ARC"/>
    <property type="match status" value="1"/>
</dbReference>
<accession>A0ABC8VJB2</accession>
<gene>
    <name evidence="6" type="ORF">URODEC1_LOCUS4074</name>
</gene>
<dbReference type="PANTHER" id="PTHR36766:SF64">
    <property type="entry name" value="OS12G0206100 PROTEIN"/>
    <property type="match status" value="1"/>
</dbReference>
<keyword evidence="1" id="KW-0433">Leucine-rich repeat</keyword>
<dbReference type="InterPro" id="IPR002182">
    <property type="entry name" value="NB-ARC"/>
</dbReference>
<dbReference type="SUPFAM" id="SSF52540">
    <property type="entry name" value="P-loop containing nucleoside triphosphate hydrolases"/>
    <property type="match status" value="1"/>
</dbReference>
<dbReference type="PANTHER" id="PTHR36766">
    <property type="entry name" value="PLANT BROAD-SPECTRUM MILDEW RESISTANCE PROTEIN RPW8"/>
    <property type="match status" value="1"/>
</dbReference>
<evidence type="ECO:0000259" key="5">
    <source>
        <dbReference type="Pfam" id="PF25019"/>
    </source>
</evidence>
<evidence type="ECO:0000256" key="2">
    <source>
        <dbReference type="ARBA" id="ARBA00022821"/>
    </source>
</evidence>
<keyword evidence="7" id="KW-1185">Reference proteome</keyword>